<proteinExistence type="predicted"/>
<dbReference type="AlphaFoldDB" id="A0A6B3C9Z4"/>
<dbReference type="InterPro" id="IPR026956">
    <property type="entry name" value="D-ser_dehydrat-like_dom"/>
</dbReference>
<dbReference type="Pfam" id="PF14031">
    <property type="entry name" value="D-ser_dehydrat"/>
    <property type="match status" value="1"/>
</dbReference>
<dbReference type="EMBL" id="JAAGLU010000958">
    <property type="protein sequence ID" value="NEC93558.1"/>
    <property type="molecule type" value="Genomic_DNA"/>
</dbReference>
<evidence type="ECO:0000259" key="1">
    <source>
        <dbReference type="Pfam" id="PF14031"/>
    </source>
</evidence>
<protein>
    <submittedName>
        <fullName evidence="2">Amino acid deaminase</fullName>
    </submittedName>
</protein>
<feature type="non-terminal residue" evidence="2">
    <location>
        <position position="1"/>
    </location>
</feature>
<dbReference type="InterPro" id="IPR042208">
    <property type="entry name" value="D-ser_dehydrat-like_sf"/>
</dbReference>
<sequence>VRLVKLSDQHAWLETDSAEDVQVGDWVALGMSHPCTIFEKWPLIPVVRADGTVTDYVRTFF</sequence>
<dbReference type="Gene3D" id="2.40.37.20">
    <property type="entry name" value="D-serine dehydratase-like domain"/>
    <property type="match status" value="1"/>
</dbReference>
<name>A0A6B3C9Z4_9ACTN</name>
<feature type="domain" description="D-serine dehydratase-like" evidence="1">
    <location>
        <begin position="3"/>
        <end position="47"/>
    </location>
</feature>
<organism evidence="2">
    <name type="scientific">Streptomyces sp. SID12501</name>
    <dbReference type="NCBI Taxonomy" id="2706042"/>
    <lineage>
        <taxon>Bacteria</taxon>
        <taxon>Bacillati</taxon>
        <taxon>Actinomycetota</taxon>
        <taxon>Actinomycetes</taxon>
        <taxon>Kitasatosporales</taxon>
        <taxon>Streptomycetaceae</taxon>
        <taxon>Streptomyces</taxon>
    </lineage>
</organism>
<gene>
    <name evidence="2" type="ORF">G3I71_49325</name>
</gene>
<evidence type="ECO:0000313" key="2">
    <source>
        <dbReference type="EMBL" id="NEC93558.1"/>
    </source>
</evidence>
<comment type="caution">
    <text evidence="2">The sequence shown here is derived from an EMBL/GenBank/DDBJ whole genome shotgun (WGS) entry which is preliminary data.</text>
</comment>
<reference evidence="2" key="1">
    <citation type="submission" date="2020-01" db="EMBL/GenBank/DDBJ databases">
        <title>Insect and environment-associated Actinomycetes.</title>
        <authorList>
            <person name="Currrie C."/>
            <person name="Chevrette M."/>
            <person name="Carlson C."/>
            <person name="Stubbendieck R."/>
            <person name="Wendt-Pienkowski E."/>
        </authorList>
    </citation>
    <scope>NUCLEOTIDE SEQUENCE</scope>
    <source>
        <strain evidence="2">SID12501</strain>
    </source>
</reference>
<accession>A0A6B3C9Z4</accession>